<dbReference type="CDD" id="cd00093">
    <property type="entry name" value="HTH_XRE"/>
    <property type="match status" value="1"/>
</dbReference>
<keyword evidence="1" id="KW-0238">DNA-binding</keyword>
<evidence type="ECO:0000313" key="4">
    <source>
        <dbReference type="Proteomes" id="UP000240509"/>
    </source>
</evidence>
<reference evidence="3 4" key="1">
    <citation type="submission" date="2018-03" db="EMBL/GenBank/DDBJ databases">
        <title>Alkalicoccus saliphilus sp. nov., isolated from a mineral pool.</title>
        <authorList>
            <person name="Zhao B."/>
        </authorList>
    </citation>
    <scope>NUCLEOTIDE SEQUENCE [LARGE SCALE GENOMIC DNA]</scope>
    <source>
        <strain evidence="3 4">6AG</strain>
    </source>
</reference>
<dbReference type="OrthoDB" id="1859224at2"/>
<organism evidence="3 4">
    <name type="scientific">Alkalicoccus saliphilus</name>
    <dbReference type="NCBI Taxonomy" id="200989"/>
    <lineage>
        <taxon>Bacteria</taxon>
        <taxon>Bacillati</taxon>
        <taxon>Bacillota</taxon>
        <taxon>Bacilli</taxon>
        <taxon>Bacillales</taxon>
        <taxon>Bacillaceae</taxon>
        <taxon>Alkalicoccus</taxon>
    </lineage>
</organism>
<feature type="domain" description="HTH cro/C1-type" evidence="2">
    <location>
        <begin position="11"/>
        <end position="67"/>
    </location>
</feature>
<gene>
    <name evidence="3" type="ORF">C6Y45_15430</name>
</gene>
<dbReference type="RefSeq" id="WP_107586115.1">
    <property type="nucleotide sequence ID" value="NZ_PZJJ01000039.1"/>
</dbReference>
<keyword evidence="4" id="KW-1185">Reference proteome</keyword>
<evidence type="ECO:0000313" key="3">
    <source>
        <dbReference type="EMBL" id="PTL37652.1"/>
    </source>
</evidence>
<accession>A0A2T4U2L8</accession>
<dbReference type="SMART" id="SM00530">
    <property type="entry name" value="HTH_XRE"/>
    <property type="match status" value="1"/>
</dbReference>
<proteinExistence type="predicted"/>
<comment type="caution">
    <text evidence="3">The sequence shown here is derived from an EMBL/GenBank/DDBJ whole genome shotgun (WGS) entry which is preliminary data.</text>
</comment>
<dbReference type="GO" id="GO:0003677">
    <property type="term" value="F:DNA binding"/>
    <property type="evidence" value="ECO:0007669"/>
    <property type="project" value="UniProtKB-KW"/>
</dbReference>
<dbReference type="InterPro" id="IPR010982">
    <property type="entry name" value="Lambda_DNA-bd_dom_sf"/>
</dbReference>
<protein>
    <recommendedName>
        <fullName evidence="2">HTH cro/C1-type domain-containing protein</fullName>
    </recommendedName>
</protein>
<evidence type="ECO:0000256" key="1">
    <source>
        <dbReference type="ARBA" id="ARBA00023125"/>
    </source>
</evidence>
<dbReference type="PROSITE" id="PS50943">
    <property type="entry name" value="HTH_CROC1"/>
    <property type="match status" value="1"/>
</dbReference>
<name>A0A2T4U2L8_9BACI</name>
<evidence type="ECO:0000259" key="2">
    <source>
        <dbReference type="PROSITE" id="PS50943"/>
    </source>
</evidence>
<dbReference type="Pfam" id="PF01381">
    <property type="entry name" value="HTH_3"/>
    <property type="match status" value="1"/>
</dbReference>
<dbReference type="PANTHER" id="PTHR46558">
    <property type="entry name" value="TRACRIPTIONAL REGULATORY PROTEIN-RELATED-RELATED"/>
    <property type="match status" value="1"/>
</dbReference>
<sequence>MKLHEVYHLKIKEERTKRKMTQKETAEKIGISRSYYSDIENGRTLPSSKVLFAINSVLPIFLPVDDAGGVQRGGDEVVQHSSR</sequence>
<dbReference type="SUPFAM" id="SSF47413">
    <property type="entry name" value="lambda repressor-like DNA-binding domains"/>
    <property type="match status" value="1"/>
</dbReference>
<dbReference type="InterPro" id="IPR001387">
    <property type="entry name" value="Cro/C1-type_HTH"/>
</dbReference>
<dbReference type="PANTHER" id="PTHR46558:SF4">
    <property type="entry name" value="DNA-BIDING PHAGE PROTEIN"/>
    <property type="match status" value="1"/>
</dbReference>
<dbReference type="Proteomes" id="UP000240509">
    <property type="component" value="Unassembled WGS sequence"/>
</dbReference>
<dbReference type="Gene3D" id="1.10.260.40">
    <property type="entry name" value="lambda repressor-like DNA-binding domains"/>
    <property type="match status" value="1"/>
</dbReference>
<dbReference type="AlphaFoldDB" id="A0A2T4U2L8"/>
<dbReference type="EMBL" id="PZJJ01000039">
    <property type="protein sequence ID" value="PTL37652.1"/>
    <property type="molecule type" value="Genomic_DNA"/>
</dbReference>